<evidence type="ECO:0000313" key="2">
    <source>
        <dbReference type="EMBL" id="MBS2552652.1"/>
    </source>
</evidence>
<keyword evidence="3" id="KW-1185">Reference proteome</keyword>
<evidence type="ECO:0000256" key="1">
    <source>
        <dbReference type="SAM" id="MobiDB-lite"/>
    </source>
</evidence>
<feature type="compositionally biased region" description="Basic and acidic residues" evidence="1">
    <location>
        <begin position="1"/>
        <end position="10"/>
    </location>
</feature>
<dbReference type="RefSeq" id="WP_212018442.1">
    <property type="nucleotide sequence ID" value="NZ_JAAFYZ010000201.1"/>
</dbReference>
<name>A0ABS5L2U6_9ACTN</name>
<dbReference type="Proteomes" id="UP000730482">
    <property type="component" value="Unassembled WGS sequence"/>
</dbReference>
<evidence type="ECO:0000313" key="3">
    <source>
        <dbReference type="Proteomes" id="UP000730482"/>
    </source>
</evidence>
<accession>A0ABS5L2U6</accession>
<sequence length="741" mass="77641">MRSADGDNYRPSDWQPLADTDPTPGDLGEIADLGAWSGTLADRLDATADQLGQTCVDEFWNSAAGLEFKHLVDSVAARCRQAAYRFRTAADTYGTTTGTGYAVALAGFQSAAGKSLLKAQVARDDITNLARTNPLLNPPGPIMTAYVTNHLTPDVAEETQAVPGVSDLGLELRQARVALDHVIADRDAAASQAAAKLDYLATATGISDAGPALQAGETVQTRLDAYNDAQQLTWALAHPDDPQAKAIVTRVAADLDRRANDPGFVTDVVNQSGASLGGIASLLRGNPPPPMPSDHTRPLDAASQTTLAAFGAALAATVKSDSLSPTAFTQLTSSKDAWSTAMLLQYGPDGAAYGDDQGKLLLATLARNLTDSLINNKDANGLIFPPGQDAFAAVLNRVSENPGAVRLALGDGTPAASQFAMNLAAIGMAVPAQHLNQDLAAQQAAVAKFLLSCGIPPDRTDMTAMQGTLNIMTSFIDYQQANGGSAGGPVQKALQSYTVNYMADLSQVLGTSDRGLSLAPPPTVKIGQDDLTNLLKLAYPDANSIGSYKATVAQQVVAALAAYGKDPQAQPLYDYHHLSSLYGAVNTVEGDLVTDAASAQDADAADRLLVVNILAGGYGNEHLDSTSSNYGQPIAGLLGPVLPSWFDTGHVQKAQADLHEQYVGEERTMEIMLLQAYVDSGRATDADLASLAPVLENGNVQGNLDFDKVWGASEDRFTLGGEKLSGLETDMLGRFGWQKGQ</sequence>
<comment type="caution">
    <text evidence="2">The sequence shown here is derived from an EMBL/GenBank/DDBJ whole genome shotgun (WGS) entry which is preliminary data.</text>
</comment>
<gene>
    <name evidence="2" type="ORF">KGQ19_37930</name>
</gene>
<proteinExistence type="predicted"/>
<feature type="region of interest" description="Disordered" evidence="1">
    <location>
        <begin position="1"/>
        <end position="26"/>
    </location>
</feature>
<dbReference type="EMBL" id="JAAFYZ010000201">
    <property type="protein sequence ID" value="MBS2552652.1"/>
    <property type="molecule type" value="Genomic_DNA"/>
</dbReference>
<protein>
    <submittedName>
        <fullName evidence="2">Uncharacterized protein</fullName>
    </submittedName>
</protein>
<reference evidence="2 3" key="1">
    <citation type="submission" date="2020-02" db="EMBL/GenBank/DDBJ databases">
        <title>Acidophilic actinobacteria isolated from forest soil.</title>
        <authorList>
            <person name="Golinska P."/>
        </authorList>
    </citation>
    <scope>NUCLEOTIDE SEQUENCE [LARGE SCALE GENOMIC DNA]</scope>
    <source>
        <strain evidence="2 3">NL8</strain>
    </source>
</reference>
<organism evidence="2 3">
    <name type="scientific">Catenulispora pinistramenti</name>
    <dbReference type="NCBI Taxonomy" id="2705254"/>
    <lineage>
        <taxon>Bacteria</taxon>
        <taxon>Bacillati</taxon>
        <taxon>Actinomycetota</taxon>
        <taxon>Actinomycetes</taxon>
        <taxon>Catenulisporales</taxon>
        <taxon>Catenulisporaceae</taxon>
        <taxon>Catenulispora</taxon>
    </lineage>
</organism>